<proteinExistence type="predicted"/>
<protein>
    <recommendedName>
        <fullName evidence="4">Integral membrane protein</fullName>
    </recommendedName>
</protein>
<dbReference type="EMBL" id="JAJAGO010000001">
    <property type="protein sequence ID" value="MCT2588820.1"/>
    <property type="molecule type" value="Genomic_DNA"/>
</dbReference>
<sequence>MKALRKAVRWSFAAVVPGELVLVVCLVSGAGMAPAARIAVELAVLVVMVASATLLALDCHHHRRGGMGWRQAVLAAVADSVPVSVRRLIAHELRLSTSFLRWITRHGPHGVREGDTAVAYASGQAAVRYGFLFVCVVETVALAYLIPWPVVHAIVLVLDVWGVYFIIALHASCVVRPHVIGADGALWLRYGVLLDIRIPAEHIASARVERRFPESRLAAVDEDGGADLAVGAQTTVTVQLTEPVSYTRPLGKPAQARTFRYYAEDPASAVAELRARAAFDGT</sequence>
<organism evidence="2 3">
    <name type="scientific">Streptomyces gossypii</name>
    <dbReference type="NCBI Taxonomy" id="2883101"/>
    <lineage>
        <taxon>Bacteria</taxon>
        <taxon>Bacillati</taxon>
        <taxon>Actinomycetota</taxon>
        <taxon>Actinomycetes</taxon>
        <taxon>Kitasatosporales</taxon>
        <taxon>Streptomycetaceae</taxon>
        <taxon>Streptomyces</taxon>
    </lineage>
</organism>
<feature type="transmembrane region" description="Helical" evidence="1">
    <location>
        <begin position="12"/>
        <end position="32"/>
    </location>
</feature>
<keyword evidence="1" id="KW-0472">Membrane</keyword>
<keyword evidence="1" id="KW-0812">Transmembrane</keyword>
<feature type="transmembrane region" description="Helical" evidence="1">
    <location>
        <begin position="153"/>
        <end position="175"/>
    </location>
</feature>
<dbReference type="Proteomes" id="UP001156389">
    <property type="component" value="Unassembled WGS sequence"/>
</dbReference>
<keyword evidence="3" id="KW-1185">Reference proteome</keyword>
<feature type="transmembrane region" description="Helical" evidence="1">
    <location>
        <begin position="129"/>
        <end position="147"/>
    </location>
</feature>
<gene>
    <name evidence="2" type="ORF">LHJ74_02520</name>
</gene>
<accession>A0ABT2JN65</accession>
<evidence type="ECO:0008006" key="4">
    <source>
        <dbReference type="Google" id="ProtNLM"/>
    </source>
</evidence>
<evidence type="ECO:0000256" key="1">
    <source>
        <dbReference type="SAM" id="Phobius"/>
    </source>
</evidence>
<reference evidence="2 3" key="1">
    <citation type="submission" date="2021-10" db="EMBL/GenBank/DDBJ databases">
        <title>Streptomyces gossypii sp. nov., isolated from soil collected from cotton field.</title>
        <authorList>
            <person name="Ge X."/>
            <person name="Chen X."/>
            <person name="Liu W."/>
        </authorList>
    </citation>
    <scope>NUCLEOTIDE SEQUENCE [LARGE SCALE GENOMIC DNA]</scope>
    <source>
        <strain evidence="2 3">N2-109</strain>
    </source>
</reference>
<evidence type="ECO:0000313" key="3">
    <source>
        <dbReference type="Proteomes" id="UP001156389"/>
    </source>
</evidence>
<keyword evidence="1" id="KW-1133">Transmembrane helix</keyword>
<evidence type="ECO:0000313" key="2">
    <source>
        <dbReference type="EMBL" id="MCT2588820.1"/>
    </source>
</evidence>
<comment type="caution">
    <text evidence="2">The sequence shown here is derived from an EMBL/GenBank/DDBJ whole genome shotgun (WGS) entry which is preliminary data.</text>
</comment>
<dbReference type="RefSeq" id="WP_260215749.1">
    <property type="nucleotide sequence ID" value="NZ_JAJAGO010000001.1"/>
</dbReference>
<feature type="transmembrane region" description="Helical" evidence="1">
    <location>
        <begin position="38"/>
        <end position="57"/>
    </location>
</feature>
<name>A0ABT2JN65_9ACTN</name>